<evidence type="ECO:0000256" key="1">
    <source>
        <dbReference type="ARBA" id="ARBA00004229"/>
    </source>
</evidence>
<keyword evidence="3" id="KW-0934">Plastid</keyword>
<proteinExistence type="predicted"/>
<comment type="caution">
    <text evidence="6">The sequence shown here is derived from an EMBL/GenBank/DDBJ whole genome shotgun (WGS) entry which is preliminary data.</text>
</comment>
<keyword evidence="5" id="KW-1133">Transmembrane helix</keyword>
<organism evidence="6 7">
    <name type="scientific">Polarella glacialis</name>
    <name type="common">Dinoflagellate</name>
    <dbReference type="NCBI Taxonomy" id="89957"/>
    <lineage>
        <taxon>Eukaryota</taxon>
        <taxon>Sar</taxon>
        <taxon>Alveolata</taxon>
        <taxon>Dinophyceae</taxon>
        <taxon>Suessiales</taxon>
        <taxon>Suessiaceae</taxon>
        <taxon>Polarella</taxon>
    </lineage>
</organism>
<name>A0A813K234_POLGL</name>
<feature type="region of interest" description="Disordered" evidence="4">
    <location>
        <begin position="77"/>
        <end position="118"/>
    </location>
</feature>
<comment type="subcellular location">
    <subcellularLocation>
        <location evidence="1">Plastid</location>
        <location evidence="1">Chloroplast</location>
    </subcellularLocation>
</comment>
<protein>
    <recommendedName>
        <fullName evidence="8">Chlorophyll a-b binding protein, chloroplastic</fullName>
    </recommendedName>
</protein>
<evidence type="ECO:0008006" key="8">
    <source>
        <dbReference type="Google" id="ProtNLM"/>
    </source>
</evidence>
<evidence type="ECO:0000256" key="5">
    <source>
        <dbReference type="SAM" id="Phobius"/>
    </source>
</evidence>
<evidence type="ECO:0000256" key="4">
    <source>
        <dbReference type="SAM" id="MobiDB-lite"/>
    </source>
</evidence>
<evidence type="ECO:0000256" key="3">
    <source>
        <dbReference type="ARBA" id="ARBA00022640"/>
    </source>
</evidence>
<feature type="non-terminal residue" evidence="6">
    <location>
        <position position="221"/>
    </location>
</feature>
<evidence type="ECO:0000256" key="2">
    <source>
        <dbReference type="ARBA" id="ARBA00022528"/>
    </source>
</evidence>
<gene>
    <name evidence="6" type="ORF">PGLA2088_LOCUS26521</name>
</gene>
<reference evidence="6" key="1">
    <citation type="submission" date="2021-02" db="EMBL/GenBank/DDBJ databases">
        <authorList>
            <person name="Dougan E. K."/>
            <person name="Rhodes N."/>
            <person name="Thang M."/>
            <person name="Chan C."/>
        </authorList>
    </citation>
    <scope>NUCLEOTIDE SEQUENCE</scope>
</reference>
<dbReference type="GO" id="GO:0009507">
    <property type="term" value="C:chloroplast"/>
    <property type="evidence" value="ECO:0007669"/>
    <property type="project" value="UniProtKB-SubCell"/>
</dbReference>
<keyword evidence="2" id="KW-0150">Chloroplast</keyword>
<accession>A0A813K234</accession>
<dbReference type="Pfam" id="PF00504">
    <property type="entry name" value="Chloroa_b-bind"/>
    <property type="match status" value="1"/>
</dbReference>
<feature type="transmembrane region" description="Helical" evidence="5">
    <location>
        <begin position="42"/>
        <end position="64"/>
    </location>
</feature>
<dbReference type="SUPFAM" id="SSF103511">
    <property type="entry name" value="Chlorophyll a-b binding protein"/>
    <property type="match status" value="1"/>
</dbReference>
<evidence type="ECO:0000313" key="7">
    <source>
        <dbReference type="Proteomes" id="UP000626109"/>
    </source>
</evidence>
<evidence type="ECO:0000313" key="6">
    <source>
        <dbReference type="EMBL" id="CAE8689590.1"/>
    </source>
</evidence>
<dbReference type="EMBL" id="CAJNNW010027095">
    <property type="protein sequence ID" value="CAE8689590.1"/>
    <property type="molecule type" value="Genomic_DNA"/>
</dbReference>
<dbReference type="Proteomes" id="UP000626109">
    <property type="component" value="Unassembled WGS sequence"/>
</dbReference>
<keyword evidence="5" id="KW-0812">Transmembrane</keyword>
<dbReference type="AlphaFoldDB" id="A0A813K234"/>
<sequence>ASSCLACDAFVQTPLALKKDTQRAPCTAALRGAAAPEVSSSVLAGTALPVAGVAGTVALVVAFADRRRMLRQSTARKAVQAKDKKTSAKPVQSGGVDGLEGEPGVKPSAEVASSSKALPPKFSQTDVQKKKVFAGGLTGGQSPFGSFDFNFDPLELTTKFPAAIPWFRESEVKHGRIAMLAFVGLLGEEFAGPFPGWLPEKCALAGVNREPLANLRIQDAH</sequence>
<dbReference type="Gene3D" id="1.10.3460.10">
    <property type="entry name" value="Chlorophyll a/b binding protein domain"/>
    <property type="match status" value="1"/>
</dbReference>
<dbReference type="InterPro" id="IPR022796">
    <property type="entry name" value="Chloroa_b-bind"/>
</dbReference>
<feature type="non-terminal residue" evidence="6">
    <location>
        <position position="1"/>
    </location>
</feature>
<keyword evidence="5" id="KW-0472">Membrane</keyword>